<comment type="caution">
    <text evidence="4">The sequence shown here is derived from an EMBL/GenBank/DDBJ whole genome shotgun (WGS) entry which is preliminary data.</text>
</comment>
<dbReference type="Gene3D" id="1.10.287.950">
    <property type="entry name" value="Methyl-accepting chemotaxis protein"/>
    <property type="match status" value="1"/>
</dbReference>
<gene>
    <name evidence="4" type="ORF">GJ688_08840</name>
</gene>
<proteinExistence type="predicted"/>
<dbReference type="GO" id="GO:0016020">
    <property type="term" value="C:membrane"/>
    <property type="evidence" value="ECO:0007669"/>
    <property type="project" value="InterPro"/>
</dbReference>
<dbReference type="InterPro" id="IPR004089">
    <property type="entry name" value="MCPsignal_dom"/>
</dbReference>
<dbReference type="PROSITE" id="PS50111">
    <property type="entry name" value="CHEMOTAXIS_TRANSDUC_2"/>
    <property type="match status" value="1"/>
</dbReference>
<dbReference type="SUPFAM" id="SSF58104">
    <property type="entry name" value="Methyl-accepting chemotaxis protein (MCP) signaling domain"/>
    <property type="match status" value="1"/>
</dbReference>
<feature type="domain" description="Methyl-accepting transducer" evidence="3">
    <location>
        <begin position="153"/>
        <end position="275"/>
    </location>
</feature>
<dbReference type="EMBL" id="WNKU01000008">
    <property type="protein sequence ID" value="MTV49084.1"/>
    <property type="molecule type" value="Genomic_DNA"/>
</dbReference>
<dbReference type="Proteomes" id="UP000430670">
    <property type="component" value="Unassembled WGS sequence"/>
</dbReference>
<dbReference type="GO" id="GO:0007165">
    <property type="term" value="P:signal transduction"/>
    <property type="evidence" value="ECO:0007669"/>
    <property type="project" value="UniProtKB-KW"/>
</dbReference>
<dbReference type="OrthoDB" id="3192at2"/>
<evidence type="ECO:0000256" key="1">
    <source>
        <dbReference type="ARBA" id="ARBA00023224"/>
    </source>
</evidence>
<dbReference type="Pfam" id="PF00015">
    <property type="entry name" value="MCPsignal"/>
    <property type="match status" value="1"/>
</dbReference>
<sequence length="275" mass="29778">MIKGQEFIDALKIVAPGLKEILGKDFVLVITDQEQFLDYYPADTFDLKIQRGNQIPPGDPLRLAMAQGCVQSNNISKEVFGVPFKARAVPFYDDNGSVMGGIGVGVSMETEVTVMELSHHLQNSMQDSAKALEHIASTSEMINDIEQVLHQHVTAISSAAKQIKSVLGFVQKMAAQTQMLSINASIESARSGESGRGFGIVAQEIGKLSLDSKTTTEQIKTLTDQIEEKINAAIHGSENVLKANHDQSVGIQKITATIEELTAISEQLAQIAQDL</sequence>
<dbReference type="AlphaFoldDB" id="A0A6I3SJJ7"/>
<dbReference type="PANTHER" id="PTHR32089:SF112">
    <property type="entry name" value="LYSOZYME-LIKE PROTEIN-RELATED"/>
    <property type="match status" value="1"/>
</dbReference>
<keyword evidence="1 2" id="KW-0807">Transducer</keyword>
<keyword evidence="5" id="KW-1185">Reference proteome</keyword>
<reference evidence="4 5" key="1">
    <citation type="submission" date="2019-11" db="EMBL/GenBank/DDBJ databases">
        <title>Whole-genome sequence of a the green, strictly anaerobic photosynthetic bacterium Heliobacillus mobilis DSM 6151.</title>
        <authorList>
            <person name="Kyndt J.A."/>
            <person name="Meyer T.E."/>
        </authorList>
    </citation>
    <scope>NUCLEOTIDE SEQUENCE [LARGE SCALE GENOMIC DNA]</scope>
    <source>
        <strain evidence="4 5">DSM 6151</strain>
    </source>
</reference>
<organism evidence="4 5">
    <name type="scientific">Heliobacterium mobile</name>
    <name type="common">Heliobacillus mobilis</name>
    <dbReference type="NCBI Taxonomy" id="28064"/>
    <lineage>
        <taxon>Bacteria</taxon>
        <taxon>Bacillati</taxon>
        <taxon>Bacillota</taxon>
        <taxon>Clostridia</taxon>
        <taxon>Eubacteriales</taxon>
        <taxon>Heliobacteriaceae</taxon>
        <taxon>Heliobacterium</taxon>
    </lineage>
</organism>
<evidence type="ECO:0000256" key="2">
    <source>
        <dbReference type="PROSITE-ProRule" id="PRU00284"/>
    </source>
</evidence>
<dbReference type="PANTHER" id="PTHR32089">
    <property type="entry name" value="METHYL-ACCEPTING CHEMOTAXIS PROTEIN MCPB"/>
    <property type="match status" value="1"/>
</dbReference>
<dbReference type="RefSeq" id="WP_155476187.1">
    <property type="nucleotide sequence ID" value="NZ_WNKU01000008.1"/>
</dbReference>
<accession>A0A6I3SJJ7</accession>
<evidence type="ECO:0000313" key="5">
    <source>
        <dbReference type="Proteomes" id="UP000430670"/>
    </source>
</evidence>
<evidence type="ECO:0000313" key="4">
    <source>
        <dbReference type="EMBL" id="MTV49084.1"/>
    </source>
</evidence>
<evidence type="ECO:0000259" key="3">
    <source>
        <dbReference type="PROSITE" id="PS50111"/>
    </source>
</evidence>
<name>A0A6I3SJJ7_HELMO</name>
<protein>
    <recommendedName>
        <fullName evidence="3">Methyl-accepting transducer domain-containing protein</fullName>
    </recommendedName>
</protein>